<dbReference type="GO" id="GO:0050104">
    <property type="term" value="F:L-gulonate 3-dehydrogenase activity"/>
    <property type="evidence" value="ECO:0007669"/>
    <property type="project" value="TreeGrafter"/>
</dbReference>
<evidence type="ECO:0000259" key="4">
    <source>
        <dbReference type="Pfam" id="PF00725"/>
    </source>
</evidence>
<evidence type="ECO:0000256" key="2">
    <source>
        <dbReference type="ARBA" id="ARBA00023002"/>
    </source>
</evidence>
<dbReference type="GO" id="GO:0070403">
    <property type="term" value="F:NAD+ binding"/>
    <property type="evidence" value="ECO:0007669"/>
    <property type="project" value="InterPro"/>
</dbReference>
<feature type="region of interest" description="Disordered" evidence="3">
    <location>
        <begin position="318"/>
        <end position="342"/>
    </location>
</feature>
<dbReference type="Gene3D" id="1.10.1040.10">
    <property type="entry name" value="N-(1-d-carboxylethyl)-l-norvaline Dehydrogenase, domain 2"/>
    <property type="match status" value="1"/>
</dbReference>
<dbReference type="InterPro" id="IPR006180">
    <property type="entry name" value="3-OHacyl-CoA_DH_CS"/>
</dbReference>
<dbReference type="SUPFAM" id="SSF48179">
    <property type="entry name" value="6-phosphogluconate dehydrogenase C-terminal domain-like"/>
    <property type="match status" value="1"/>
</dbReference>
<dbReference type="EMBL" id="JAPWDQ010000003">
    <property type="protein sequence ID" value="KAJ5490866.1"/>
    <property type="molecule type" value="Genomic_DNA"/>
</dbReference>
<accession>A0A9W9XEQ8</accession>
<evidence type="ECO:0000313" key="7">
    <source>
        <dbReference type="Proteomes" id="UP001148312"/>
    </source>
</evidence>
<comment type="similarity">
    <text evidence="1">Belongs to the 3-hydroxyacyl-CoA dehydrogenase family.</text>
</comment>
<dbReference type="InterPro" id="IPR006108">
    <property type="entry name" value="3HC_DH_C"/>
</dbReference>
<dbReference type="Proteomes" id="UP001148312">
    <property type="component" value="Unassembled WGS sequence"/>
</dbReference>
<dbReference type="RefSeq" id="XP_056791995.1">
    <property type="nucleotide sequence ID" value="XM_056932036.1"/>
</dbReference>
<evidence type="ECO:0000256" key="3">
    <source>
        <dbReference type="SAM" id="MobiDB-lite"/>
    </source>
</evidence>
<evidence type="ECO:0000259" key="5">
    <source>
        <dbReference type="Pfam" id="PF02737"/>
    </source>
</evidence>
<dbReference type="InterPro" id="IPR006176">
    <property type="entry name" value="3-OHacyl-CoA_DH_NAD-bd"/>
</dbReference>
<dbReference type="Pfam" id="PF00725">
    <property type="entry name" value="3HCDH"/>
    <property type="match status" value="1"/>
</dbReference>
<comment type="caution">
    <text evidence="6">The sequence shown here is derived from an EMBL/GenBank/DDBJ whole genome shotgun (WGS) entry which is preliminary data.</text>
</comment>
<dbReference type="PANTHER" id="PTHR48075">
    <property type="entry name" value="3-HYDROXYACYL-COA DEHYDROGENASE FAMILY PROTEIN"/>
    <property type="match status" value="1"/>
</dbReference>
<dbReference type="SUPFAM" id="SSF51735">
    <property type="entry name" value="NAD(P)-binding Rossmann-fold domains"/>
    <property type="match status" value="1"/>
</dbReference>
<evidence type="ECO:0000256" key="1">
    <source>
        <dbReference type="ARBA" id="ARBA00009463"/>
    </source>
</evidence>
<gene>
    <name evidence="6" type="ORF">N7539_002433</name>
</gene>
<organism evidence="6 7">
    <name type="scientific">Penicillium diatomitis</name>
    <dbReference type="NCBI Taxonomy" id="2819901"/>
    <lineage>
        <taxon>Eukaryota</taxon>
        <taxon>Fungi</taxon>
        <taxon>Dikarya</taxon>
        <taxon>Ascomycota</taxon>
        <taxon>Pezizomycotina</taxon>
        <taxon>Eurotiomycetes</taxon>
        <taxon>Eurotiomycetidae</taxon>
        <taxon>Eurotiales</taxon>
        <taxon>Aspergillaceae</taxon>
        <taxon>Penicillium</taxon>
    </lineage>
</organism>
<reference evidence="6" key="2">
    <citation type="journal article" date="2023" name="IMA Fungus">
        <title>Comparative genomic study of the Penicillium genus elucidates a diverse pangenome and 15 lateral gene transfer events.</title>
        <authorList>
            <person name="Petersen C."/>
            <person name="Sorensen T."/>
            <person name="Nielsen M.R."/>
            <person name="Sondergaard T.E."/>
            <person name="Sorensen J.L."/>
            <person name="Fitzpatrick D.A."/>
            <person name="Frisvad J.C."/>
            <person name="Nielsen K.L."/>
        </authorList>
    </citation>
    <scope>NUCLEOTIDE SEQUENCE</scope>
    <source>
        <strain evidence="6">IBT 30728</strain>
    </source>
</reference>
<dbReference type="GeneID" id="81622285"/>
<keyword evidence="2" id="KW-0560">Oxidoreductase</keyword>
<reference evidence="6" key="1">
    <citation type="submission" date="2022-12" db="EMBL/GenBank/DDBJ databases">
        <authorList>
            <person name="Petersen C."/>
        </authorList>
    </citation>
    <scope>NUCLEOTIDE SEQUENCE</scope>
    <source>
        <strain evidence="6">IBT 30728</strain>
    </source>
</reference>
<keyword evidence="7" id="KW-1185">Reference proteome</keyword>
<dbReference type="InterPro" id="IPR036291">
    <property type="entry name" value="NAD(P)-bd_dom_sf"/>
</dbReference>
<name>A0A9W9XEQ8_9EURO</name>
<dbReference type="Gene3D" id="3.40.50.720">
    <property type="entry name" value="NAD(P)-binding Rossmann-like Domain"/>
    <property type="match status" value="1"/>
</dbReference>
<feature type="domain" description="3-hydroxyacyl-CoA dehydrogenase C-terminal" evidence="4">
    <location>
        <begin position="239"/>
        <end position="293"/>
    </location>
</feature>
<dbReference type="InterPro" id="IPR013328">
    <property type="entry name" value="6PGD_dom2"/>
</dbReference>
<dbReference type="PANTHER" id="PTHR48075:SF1">
    <property type="entry name" value="LAMBDA-CRYSTALLIN HOMOLOG"/>
    <property type="match status" value="1"/>
</dbReference>
<sequence length="386" mass="41900">MSQYTHHIAILGAGTIGLSTTAMHLRRPDTTVTIFDPRPDAEAQIHAQLPSFLDDPTIITAPSMMNTETNLNNPDVPVPSPHQSRPHPHLRLRLATSIQDAVQNATIVQEQTPELLSSKQSLWQEVSRFASPTAHLWSSSSGIPASAQAQTCCPSDRGDVRTRLLVVHPFNPPHVMPLVEIVPGPLTSAERVRFAEEYFREIPAPVGVDSVLPSSSSSPSPSPSPSFYRPVTLQKEIPGFVGNRLAFALLREACHLVGEGVVTAQDLDTIVTSSLGPRWAGSGVFESYHAGGGPGGIGAFLDKLAPTIRDVWAQLGTPVTPAEEERGQTRQNGGDSVDKGDGKWRQMVVTQTEQAYGLEVSEDTRARKEKMLKGVLELQQRNLQEE</sequence>
<dbReference type="GO" id="GO:0006631">
    <property type="term" value="P:fatty acid metabolic process"/>
    <property type="evidence" value="ECO:0007669"/>
    <property type="project" value="InterPro"/>
</dbReference>
<dbReference type="InterPro" id="IPR008927">
    <property type="entry name" value="6-PGluconate_DH-like_C_sf"/>
</dbReference>
<protein>
    <submittedName>
        <fullName evidence="6">Uncharacterized protein</fullName>
    </submittedName>
</protein>
<evidence type="ECO:0000313" key="6">
    <source>
        <dbReference type="EMBL" id="KAJ5490866.1"/>
    </source>
</evidence>
<dbReference type="Pfam" id="PF02737">
    <property type="entry name" value="3HCDH_N"/>
    <property type="match status" value="1"/>
</dbReference>
<feature type="domain" description="3-hydroxyacyl-CoA dehydrogenase NAD binding" evidence="5">
    <location>
        <begin position="7"/>
        <end position="202"/>
    </location>
</feature>
<proteinExistence type="inferred from homology"/>
<dbReference type="AlphaFoldDB" id="A0A9W9XEQ8"/>
<dbReference type="PROSITE" id="PS00067">
    <property type="entry name" value="3HCDH"/>
    <property type="match status" value="1"/>
</dbReference>